<name>A0A9K3N717_HELAN</name>
<protein>
    <submittedName>
        <fullName evidence="1">Uncharacterized protein</fullName>
    </submittedName>
</protein>
<dbReference type="AlphaFoldDB" id="A0A9K3N717"/>
<reference evidence="1" key="2">
    <citation type="submission" date="2020-06" db="EMBL/GenBank/DDBJ databases">
        <title>Helianthus annuus Genome sequencing and assembly Release 2.</title>
        <authorList>
            <person name="Gouzy J."/>
            <person name="Langlade N."/>
            <person name="Munos S."/>
        </authorList>
    </citation>
    <scope>NUCLEOTIDE SEQUENCE</scope>
    <source>
        <tissue evidence="1">Leaves</tissue>
    </source>
</reference>
<organism evidence="1 2">
    <name type="scientific">Helianthus annuus</name>
    <name type="common">Common sunflower</name>
    <dbReference type="NCBI Taxonomy" id="4232"/>
    <lineage>
        <taxon>Eukaryota</taxon>
        <taxon>Viridiplantae</taxon>
        <taxon>Streptophyta</taxon>
        <taxon>Embryophyta</taxon>
        <taxon>Tracheophyta</taxon>
        <taxon>Spermatophyta</taxon>
        <taxon>Magnoliopsida</taxon>
        <taxon>eudicotyledons</taxon>
        <taxon>Gunneridae</taxon>
        <taxon>Pentapetalae</taxon>
        <taxon>asterids</taxon>
        <taxon>campanulids</taxon>
        <taxon>Asterales</taxon>
        <taxon>Asteraceae</taxon>
        <taxon>Asteroideae</taxon>
        <taxon>Heliantheae alliance</taxon>
        <taxon>Heliantheae</taxon>
        <taxon>Helianthus</taxon>
    </lineage>
</organism>
<proteinExistence type="predicted"/>
<dbReference type="EMBL" id="MNCJ02000324">
    <property type="protein sequence ID" value="KAF5789367.1"/>
    <property type="molecule type" value="Genomic_DNA"/>
</dbReference>
<evidence type="ECO:0000313" key="2">
    <source>
        <dbReference type="Proteomes" id="UP000215914"/>
    </source>
</evidence>
<gene>
    <name evidence="1" type="ORF">HanXRQr2_Chr09g0370391</name>
</gene>
<sequence>MYSLAQCKEAFICEREVKENEFGPFGITDKFKALGWEAALKYYDGEGNNLFDAEIQAWVATLSCPPFKHTSKIKLIGTVNGVDVEMSYDTLRRVIKFNSKVANQYNYPSLDDLYFEPDKHPRWNAMLDYLFLPDTTHGNLYQRNLRIEEKLMLVICTQNVTPQ</sequence>
<evidence type="ECO:0000313" key="1">
    <source>
        <dbReference type="EMBL" id="KAF5789367.1"/>
    </source>
</evidence>
<keyword evidence="2" id="KW-1185">Reference proteome</keyword>
<reference evidence="1" key="1">
    <citation type="journal article" date="2017" name="Nature">
        <title>The sunflower genome provides insights into oil metabolism, flowering and Asterid evolution.</title>
        <authorList>
            <person name="Badouin H."/>
            <person name="Gouzy J."/>
            <person name="Grassa C.J."/>
            <person name="Murat F."/>
            <person name="Staton S.E."/>
            <person name="Cottret L."/>
            <person name="Lelandais-Briere C."/>
            <person name="Owens G.L."/>
            <person name="Carrere S."/>
            <person name="Mayjonade B."/>
            <person name="Legrand L."/>
            <person name="Gill N."/>
            <person name="Kane N.C."/>
            <person name="Bowers J.E."/>
            <person name="Hubner S."/>
            <person name="Bellec A."/>
            <person name="Berard A."/>
            <person name="Berges H."/>
            <person name="Blanchet N."/>
            <person name="Boniface M.C."/>
            <person name="Brunel D."/>
            <person name="Catrice O."/>
            <person name="Chaidir N."/>
            <person name="Claudel C."/>
            <person name="Donnadieu C."/>
            <person name="Faraut T."/>
            <person name="Fievet G."/>
            <person name="Helmstetter N."/>
            <person name="King M."/>
            <person name="Knapp S.J."/>
            <person name="Lai Z."/>
            <person name="Le Paslier M.C."/>
            <person name="Lippi Y."/>
            <person name="Lorenzon L."/>
            <person name="Mandel J.R."/>
            <person name="Marage G."/>
            <person name="Marchand G."/>
            <person name="Marquand E."/>
            <person name="Bret-Mestries E."/>
            <person name="Morien E."/>
            <person name="Nambeesan S."/>
            <person name="Nguyen T."/>
            <person name="Pegot-Espagnet P."/>
            <person name="Pouilly N."/>
            <person name="Raftis F."/>
            <person name="Sallet E."/>
            <person name="Schiex T."/>
            <person name="Thomas J."/>
            <person name="Vandecasteele C."/>
            <person name="Vares D."/>
            <person name="Vear F."/>
            <person name="Vautrin S."/>
            <person name="Crespi M."/>
            <person name="Mangin B."/>
            <person name="Burke J.M."/>
            <person name="Salse J."/>
            <person name="Munos S."/>
            <person name="Vincourt P."/>
            <person name="Rieseberg L.H."/>
            <person name="Langlade N.B."/>
        </authorList>
    </citation>
    <scope>NUCLEOTIDE SEQUENCE</scope>
    <source>
        <tissue evidence="1">Leaves</tissue>
    </source>
</reference>
<dbReference type="Proteomes" id="UP000215914">
    <property type="component" value="Unassembled WGS sequence"/>
</dbReference>
<dbReference type="Gramene" id="mRNA:HanXRQr2_Chr09g0370391">
    <property type="protein sequence ID" value="CDS:HanXRQr2_Chr09g0370391.1"/>
    <property type="gene ID" value="HanXRQr2_Chr09g0370391"/>
</dbReference>
<accession>A0A9K3N717</accession>
<comment type="caution">
    <text evidence="1">The sequence shown here is derived from an EMBL/GenBank/DDBJ whole genome shotgun (WGS) entry which is preliminary data.</text>
</comment>